<evidence type="ECO:0000259" key="8">
    <source>
        <dbReference type="Pfam" id="PF01416"/>
    </source>
</evidence>
<dbReference type="InterPro" id="IPR020094">
    <property type="entry name" value="TruA/RsuA/RluB/E/F_N"/>
</dbReference>
<dbReference type="OrthoDB" id="9811823at2"/>
<dbReference type="InterPro" id="IPR020103">
    <property type="entry name" value="PsdUridine_synth_cat_dom_sf"/>
</dbReference>
<comment type="function">
    <text evidence="4">Formation of pseudouridine at positions 38, 39 and 40 in the anticodon stem and loop of transfer RNAs.</text>
</comment>
<comment type="subunit">
    <text evidence="4">Homodimer.</text>
</comment>
<evidence type="ECO:0000256" key="2">
    <source>
        <dbReference type="ARBA" id="ARBA00022694"/>
    </source>
</evidence>
<evidence type="ECO:0000256" key="1">
    <source>
        <dbReference type="ARBA" id="ARBA00009375"/>
    </source>
</evidence>
<reference evidence="9 10" key="1">
    <citation type="submission" date="2019-03" db="EMBL/GenBank/DDBJ databases">
        <title>Genomic Encyclopedia of Type Strains, Phase IV (KMG-IV): sequencing the most valuable type-strain genomes for metagenomic binning, comparative biology and taxonomic classification.</title>
        <authorList>
            <person name="Goeker M."/>
        </authorList>
    </citation>
    <scope>NUCLEOTIDE SEQUENCE [LARGE SCALE GENOMIC DNA]</scope>
    <source>
        <strain evidence="9 10">DSM 28697</strain>
    </source>
</reference>
<keyword evidence="3 4" id="KW-0413">Isomerase</keyword>
<dbReference type="PIRSF" id="PIRSF001430">
    <property type="entry name" value="tRNA_psdUrid_synth"/>
    <property type="match status" value="1"/>
</dbReference>
<comment type="caution">
    <text evidence="9">The sequence shown here is derived from an EMBL/GenBank/DDBJ whole genome shotgun (WGS) entry which is preliminary data.</text>
</comment>
<sequence>MPRWKAILQYDGTAFCGFQRQSNDRTVQGVVERVLGRMHKTKTHPVFASGRTDAGVHAIGQVIHFDSPIDLPEERWKRAVNGWLPGDVVLHSIERTSDTFHARYDAIGKAYQYLVMNGRTADVFRRRYVHHEPRPLDEETMQHALALFLGTHEFTAFCSAQSTVSSYTRTITTATLVREDQDFRFYIEGNGFLHHMVRMIVGTVIKTGYGAMTVEQLNTCLTSGEKGHWVKTAPAEGLYLMKVNYPTQA</sequence>
<dbReference type="Gene3D" id="3.30.70.660">
    <property type="entry name" value="Pseudouridine synthase I, catalytic domain, C-terminal subdomain"/>
    <property type="match status" value="1"/>
</dbReference>
<feature type="binding site" evidence="4 6">
    <location>
        <position position="111"/>
    </location>
    <ligand>
        <name>substrate</name>
    </ligand>
</feature>
<dbReference type="PANTHER" id="PTHR11142">
    <property type="entry name" value="PSEUDOURIDYLATE SYNTHASE"/>
    <property type="match status" value="1"/>
</dbReference>
<dbReference type="HAMAP" id="MF_00171">
    <property type="entry name" value="TruA"/>
    <property type="match status" value="1"/>
</dbReference>
<dbReference type="GO" id="GO:0160147">
    <property type="term" value="F:tRNA pseudouridine(38-40) synthase activity"/>
    <property type="evidence" value="ECO:0007669"/>
    <property type="project" value="UniProtKB-EC"/>
</dbReference>
<dbReference type="AlphaFoldDB" id="A0A4R6TT97"/>
<dbReference type="InterPro" id="IPR020095">
    <property type="entry name" value="PsdUridine_synth_TruA_C"/>
</dbReference>
<dbReference type="GO" id="GO:0003723">
    <property type="term" value="F:RNA binding"/>
    <property type="evidence" value="ECO:0007669"/>
    <property type="project" value="InterPro"/>
</dbReference>
<evidence type="ECO:0000256" key="7">
    <source>
        <dbReference type="RuleBase" id="RU003792"/>
    </source>
</evidence>
<dbReference type="CDD" id="cd02570">
    <property type="entry name" value="PseudoU_synth_EcTruA"/>
    <property type="match status" value="1"/>
</dbReference>
<dbReference type="Gene3D" id="3.30.70.580">
    <property type="entry name" value="Pseudouridine synthase I, catalytic domain, N-terminal subdomain"/>
    <property type="match status" value="1"/>
</dbReference>
<dbReference type="SUPFAM" id="SSF55120">
    <property type="entry name" value="Pseudouridine synthase"/>
    <property type="match status" value="1"/>
</dbReference>
<feature type="active site" description="Nucleophile" evidence="4 5">
    <location>
        <position position="53"/>
    </location>
</feature>
<evidence type="ECO:0000256" key="5">
    <source>
        <dbReference type="PIRSR" id="PIRSR001430-1"/>
    </source>
</evidence>
<evidence type="ECO:0000256" key="6">
    <source>
        <dbReference type="PIRSR" id="PIRSR001430-2"/>
    </source>
</evidence>
<keyword evidence="2 4" id="KW-0819">tRNA processing</keyword>
<dbReference type="RefSeq" id="WP_133582082.1">
    <property type="nucleotide sequence ID" value="NZ_SNYJ01000023.1"/>
</dbReference>
<keyword evidence="10" id="KW-1185">Reference proteome</keyword>
<dbReference type="Pfam" id="PF01416">
    <property type="entry name" value="PseudoU_synth_1"/>
    <property type="match status" value="2"/>
</dbReference>
<dbReference type="Proteomes" id="UP000295632">
    <property type="component" value="Unassembled WGS sequence"/>
</dbReference>
<comment type="similarity">
    <text evidence="1 4 7">Belongs to the tRNA pseudouridine synthase TruA family.</text>
</comment>
<dbReference type="EMBL" id="SNYJ01000023">
    <property type="protein sequence ID" value="TDQ34741.1"/>
    <property type="molecule type" value="Genomic_DNA"/>
</dbReference>
<dbReference type="NCBIfam" id="TIGR00071">
    <property type="entry name" value="hisT_truA"/>
    <property type="match status" value="1"/>
</dbReference>
<feature type="domain" description="Pseudouridine synthase I TruA alpha/beta" evidence="8">
    <location>
        <begin position="144"/>
        <end position="246"/>
    </location>
</feature>
<dbReference type="FunFam" id="3.30.70.580:FF:000001">
    <property type="entry name" value="tRNA pseudouridine synthase A"/>
    <property type="match status" value="1"/>
</dbReference>
<protein>
    <recommendedName>
        <fullName evidence="4">tRNA pseudouridine synthase A</fullName>
        <ecNumber evidence="4">5.4.99.12</ecNumber>
    </recommendedName>
    <alternativeName>
        <fullName evidence="4">tRNA pseudouridine(38-40) synthase</fullName>
    </alternativeName>
    <alternativeName>
        <fullName evidence="4">tRNA pseudouridylate synthase I</fullName>
    </alternativeName>
    <alternativeName>
        <fullName evidence="4">tRNA-uridine isomerase I</fullName>
    </alternativeName>
</protein>
<evidence type="ECO:0000313" key="10">
    <source>
        <dbReference type="Proteomes" id="UP000295632"/>
    </source>
</evidence>
<evidence type="ECO:0000256" key="4">
    <source>
        <dbReference type="HAMAP-Rule" id="MF_00171"/>
    </source>
</evidence>
<name>A0A4R6TT97_9BACI</name>
<comment type="catalytic activity">
    <reaction evidence="4 7">
        <text>uridine(38/39/40) in tRNA = pseudouridine(38/39/40) in tRNA</text>
        <dbReference type="Rhea" id="RHEA:22376"/>
        <dbReference type="Rhea" id="RHEA-COMP:10085"/>
        <dbReference type="Rhea" id="RHEA-COMP:10087"/>
        <dbReference type="ChEBI" id="CHEBI:65314"/>
        <dbReference type="ChEBI" id="CHEBI:65315"/>
        <dbReference type="EC" id="5.4.99.12"/>
    </reaction>
</comment>
<organism evidence="9 10">
    <name type="scientific">Aureibacillus halotolerans</name>
    <dbReference type="NCBI Taxonomy" id="1508390"/>
    <lineage>
        <taxon>Bacteria</taxon>
        <taxon>Bacillati</taxon>
        <taxon>Bacillota</taxon>
        <taxon>Bacilli</taxon>
        <taxon>Bacillales</taxon>
        <taxon>Bacillaceae</taxon>
        <taxon>Aureibacillus</taxon>
    </lineage>
</organism>
<dbReference type="PANTHER" id="PTHR11142:SF0">
    <property type="entry name" value="TRNA PSEUDOURIDINE SYNTHASE-LIKE 1"/>
    <property type="match status" value="1"/>
</dbReference>
<accession>A0A4R6TT97</accession>
<evidence type="ECO:0000313" key="9">
    <source>
        <dbReference type="EMBL" id="TDQ34741.1"/>
    </source>
</evidence>
<dbReference type="GO" id="GO:0031119">
    <property type="term" value="P:tRNA pseudouridine synthesis"/>
    <property type="evidence" value="ECO:0007669"/>
    <property type="project" value="UniProtKB-UniRule"/>
</dbReference>
<proteinExistence type="inferred from homology"/>
<feature type="domain" description="Pseudouridine synthase I TruA alpha/beta" evidence="8">
    <location>
        <begin position="6"/>
        <end position="105"/>
    </location>
</feature>
<dbReference type="InterPro" id="IPR001406">
    <property type="entry name" value="PsdUridine_synth_TruA"/>
</dbReference>
<dbReference type="InterPro" id="IPR020097">
    <property type="entry name" value="PsdUridine_synth_TruA_a/b_dom"/>
</dbReference>
<evidence type="ECO:0000256" key="3">
    <source>
        <dbReference type="ARBA" id="ARBA00023235"/>
    </source>
</evidence>
<comment type="caution">
    <text evidence="4">Lacks conserved residue(s) required for the propagation of feature annotation.</text>
</comment>
<dbReference type="EC" id="5.4.99.12" evidence="4"/>
<gene>
    <name evidence="4" type="primary">truA</name>
    <name evidence="9" type="ORF">EV213_12368</name>
</gene>